<dbReference type="PANTHER" id="PTHR28062:SF1">
    <property type="entry name" value="TRANSMEMBRANE PROTEIN"/>
    <property type="match status" value="1"/>
</dbReference>
<dbReference type="RefSeq" id="XP_018738181.1">
    <property type="nucleotide sequence ID" value="XM_018880354.1"/>
</dbReference>
<evidence type="ECO:0000313" key="2">
    <source>
        <dbReference type="Proteomes" id="UP000189580"/>
    </source>
</evidence>
<dbReference type="GeneID" id="30035355"/>
<proteinExistence type="predicted"/>
<dbReference type="InterPro" id="IPR018786">
    <property type="entry name" value="Mit_KHE1"/>
</dbReference>
<gene>
    <name evidence="1" type="ORF">AWJ20_3343</name>
</gene>
<dbReference type="KEGG" id="slb:AWJ20_3343"/>
<protein>
    <submittedName>
        <fullName evidence="1">Uncharacterized protein</fullName>
    </submittedName>
</protein>
<dbReference type="EMBL" id="CP014503">
    <property type="protein sequence ID" value="ANB15704.1"/>
    <property type="molecule type" value="Genomic_DNA"/>
</dbReference>
<keyword evidence="2" id="KW-1185">Reference proteome</keyword>
<name>A0A167FU25_9ASCO</name>
<dbReference type="PANTHER" id="PTHR28062">
    <property type="entry name" value="K+-H+ EXCHANGE-LIKE PROTEIN"/>
    <property type="match status" value="1"/>
</dbReference>
<dbReference type="Proteomes" id="UP000189580">
    <property type="component" value="Chromosome b"/>
</dbReference>
<dbReference type="AlphaFoldDB" id="A0A167FU25"/>
<dbReference type="OrthoDB" id="5562676at2759"/>
<dbReference type="GO" id="GO:0006813">
    <property type="term" value="P:potassium ion transport"/>
    <property type="evidence" value="ECO:0007669"/>
    <property type="project" value="TreeGrafter"/>
</dbReference>
<dbReference type="GO" id="GO:0005743">
    <property type="term" value="C:mitochondrial inner membrane"/>
    <property type="evidence" value="ECO:0007669"/>
    <property type="project" value="TreeGrafter"/>
</dbReference>
<organism evidence="1 2">
    <name type="scientific">Sugiyamaella lignohabitans</name>
    <dbReference type="NCBI Taxonomy" id="796027"/>
    <lineage>
        <taxon>Eukaryota</taxon>
        <taxon>Fungi</taxon>
        <taxon>Dikarya</taxon>
        <taxon>Ascomycota</taxon>
        <taxon>Saccharomycotina</taxon>
        <taxon>Dipodascomycetes</taxon>
        <taxon>Dipodascales</taxon>
        <taxon>Trichomonascaceae</taxon>
        <taxon>Sugiyamaella</taxon>
    </lineage>
</organism>
<dbReference type="GO" id="GO:1902600">
    <property type="term" value="P:proton transmembrane transport"/>
    <property type="evidence" value="ECO:0007669"/>
    <property type="project" value="TreeGrafter"/>
</dbReference>
<reference evidence="1 2" key="1">
    <citation type="submission" date="2016-02" db="EMBL/GenBank/DDBJ databases">
        <title>Complete genome sequence and transcriptome regulation of the pentose utilising yeast Sugiyamaella lignohabitans.</title>
        <authorList>
            <person name="Bellasio M."/>
            <person name="Peymann A."/>
            <person name="Valli M."/>
            <person name="Sipitzky M."/>
            <person name="Graf A."/>
            <person name="Sauer M."/>
            <person name="Marx H."/>
            <person name="Mattanovich D."/>
        </authorList>
    </citation>
    <scope>NUCLEOTIDE SEQUENCE [LARGE SCALE GENOMIC DNA]</scope>
    <source>
        <strain evidence="1 2">CBS 10342</strain>
    </source>
</reference>
<dbReference type="Pfam" id="PF10173">
    <property type="entry name" value="Mit_KHE1"/>
    <property type="match status" value="1"/>
</dbReference>
<evidence type="ECO:0000313" key="1">
    <source>
        <dbReference type="EMBL" id="ANB15704.1"/>
    </source>
</evidence>
<accession>A0A167FU25</accession>
<sequence>MRLIVVPLSVKTSMVYCQKLALPAARQTPRIDDKLVARAAKTWGEWQKSDSKLKKTIISWANIALERISYEEWSLKTIPAQSSIKRKVVEANSKVNESDPHHVTHAEFEKHELENSDLESIPVIFPSSILDRHQVTSRLQALASRGINHHTKYMWMSAIGAPLTLPVALLPVIPNLPGFYLLFRAWSNWKAVEGGKHLNYLLKNDHLSYHDDARLSQLFTQLKNHSENVAETENPDKETAQSVANDSDQLLLDEEHINELVNILGAKEMAPELHRAVRQIKKKFQSDIKN</sequence>